<evidence type="ECO:0000313" key="13">
    <source>
        <dbReference type="EMBL" id="WZN65073.1"/>
    </source>
</evidence>
<evidence type="ECO:0000256" key="2">
    <source>
        <dbReference type="ARBA" id="ARBA00006003"/>
    </source>
</evidence>
<name>A0AAX4PG66_9CHLO</name>
<evidence type="ECO:0000256" key="9">
    <source>
        <dbReference type="ARBA" id="ARBA00023136"/>
    </source>
</evidence>
<gene>
    <name evidence="13" type="ORF">HKI87_11g66300</name>
</gene>
<dbReference type="GO" id="GO:0000139">
    <property type="term" value="C:Golgi membrane"/>
    <property type="evidence" value="ECO:0007669"/>
    <property type="project" value="UniProtKB-SubCell"/>
</dbReference>
<comment type="similarity">
    <text evidence="2">Belongs to the glycosyltransferase 29 family.</text>
</comment>
<dbReference type="CDD" id="cd19952">
    <property type="entry name" value="GT29"/>
    <property type="match status" value="1"/>
</dbReference>
<keyword evidence="3 13" id="KW-0328">Glycosyltransferase</keyword>
<evidence type="ECO:0000256" key="10">
    <source>
        <dbReference type="ARBA" id="ARBA00023180"/>
    </source>
</evidence>
<keyword evidence="5 12" id="KW-0812">Transmembrane</keyword>
<evidence type="ECO:0000256" key="7">
    <source>
        <dbReference type="ARBA" id="ARBA00022989"/>
    </source>
</evidence>
<reference evidence="13 14" key="1">
    <citation type="submission" date="2024-03" db="EMBL/GenBank/DDBJ databases">
        <title>Complete genome sequence of the green alga Chloropicon roscoffensis RCC1871.</title>
        <authorList>
            <person name="Lemieux C."/>
            <person name="Pombert J.-F."/>
            <person name="Otis C."/>
            <person name="Turmel M."/>
        </authorList>
    </citation>
    <scope>NUCLEOTIDE SEQUENCE [LARGE SCALE GENOMIC DNA]</scope>
    <source>
        <strain evidence="13 14">RCC1871</strain>
    </source>
</reference>
<evidence type="ECO:0000256" key="5">
    <source>
        <dbReference type="ARBA" id="ARBA00022692"/>
    </source>
</evidence>
<evidence type="ECO:0000256" key="6">
    <source>
        <dbReference type="ARBA" id="ARBA00022968"/>
    </source>
</evidence>
<dbReference type="PANTHER" id="PTHR11987">
    <property type="entry name" value="ALPHA-2,8-SIALYLTRANSFERASE"/>
    <property type="match status" value="1"/>
</dbReference>
<evidence type="ECO:0000313" key="14">
    <source>
        <dbReference type="Proteomes" id="UP001472866"/>
    </source>
</evidence>
<feature type="region of interest" description="Disordered" evidence="11">
    <location>
        <begin position="40"/>
        <end position="71"/>
    </location>
</feature>
<protein>
    <submittedName>
        <fullName evidence="13">Sialyltransferase</fullName>
    </submittedName>
</protein>
<dbReference type="InterPro" id="IPR050943">
    <property type="entry name" value="Glycosyltr_29_Sialyltrsf"/>
</dbReference>
<dbReference type="InterPro" id="IPR001675">
    <property type="entry name" value="Glyco_trans_29"/>
</dbReference>
<evidence type="ECO:0000256" key="12">
    <source>
        <dbReference type="SAM" id="Phobius"/>
    </source>
</evidence>
<keyword evidence="10" id="KW-0325">Glycoprotein</keyword>
<keyword evidence="7 12" id="KW-1133">Transmembrane helix</keyword>
<dbReference type="Proteomes" id="UP001472866">
    <property type="component" value="Chromosome 11"/>
</dbReference>
<dbReference type="Gene3D" id="3.90.1480.20">
    <property type="entry name" value="Glycosyl transferase family 29"/>
    <property type="match status" value="1"/>
</dbReference>
<evidence type="ECO:0000256" key="4">
    <source>
        <dbReference type="ARBA" id="ARBA00022679"/>
    </source>
</evidence>
<feature type="region of interest" description="Disordered" evidence="11">
    <location>
        <begin position="87"/>
        <end position="130"/>
    </location>
</feature>
<keyword evidence="6" id="KW-0735">Signal-anchor</keyword>
<evidence type="ECO:0000256" key="11">
    <source>
        <dbReference type="SAM" id="MobiDB-lite"/>
    </source>
</evidence>
<comment type="subcellular location">
    <subcellularLocation>
        <location evidence="1">Golgi apparatus membrane</location>
        <topology evidence="1">Single-pass type II membrane protein</topology>
    </subcellularLocation>
</comment>
<feature type="compositionally biased region" description="Basic residues" evidence="11">
    <location>
        <begin position="106"/>
        <end position="117"/>
    </location>
</feature>
<keyword evidence="14" id="KW-1185">Reference proteome</keyword>
<evidence type="ECO:0000256" key="1">
    <source>
        <dbReference type="ARBA" id="ARBA00004323"/>
    </source>
</evidence>
<organism evidence="13 14">
    <name type="scientific">Chloropicon roscoffensis</name>
    <dbReference type="NCBI Taxonomy" id="1461544"/>
    <lineage>
        <taxon>Eukaryota</taxon>
        <taxon>Viridiplantae</taxon>
        <taxon>Chlorophyta</taxon>
        <taxon>Chloropicophyceae</taxon>
        <taxon>Chloropicales</taxon>
        <taxon>Chloropicaceae</taxon>
        <taxon>Chloropicon</taxon>
    </lineage>
</organism>
<feature type="transmembrane region" description="Helical" evidence="12">
    <location>
        <begin position="6"/>
        <end position="23"/>
    </location>
</feature>
<dbReference type="PANTHER" id="PTHR11987:SF36">
    <property type="entry name" value="SIA-ALPHA-2,3-GAL-BETA-1,4-GLCNAC-R:ALPHA 2,8-SIALYLTRANSFERASE"/>
    <property type="match status" value="1"/>
</dbReference>
<dbReference type="GO" id="GO:0008373">
    <property type="term" value="F:sialyltransferase activity"/>
    <property type="evidence" value="ECO:0007669"/>
    <property type="project" value="InterPro"/>
</dbReference>
<dbReference type="EMBL" id="CP151511">
    <property type="protein sequence ID" value="WZN65073.1"/>
    <property type="molecule type" value="Genomic_DNA"/>
</dbReference>
<evidence type="ECO:0000256" key="3">
    <source>
        <dbReference type="ARBA" id="ARBA00022676"/>
    </source>
</evidence>
<accession>A0AAX4PG66</accession>
<dbReference type="Pfam" id="PF00777">
    <property type="entry name" value="Glyco_transf_29"/>
    <property type="match status" value="1"/>
</dbReference>
<dbReference type="InterPro" id="IPR038578">
    <property type="entry name" value="GT29-like_sf"/>
</dbReference>
<keyword evidence="9 12" id="KW-0472">Membrane</keyword>
<sequence length="460" mass="51934">MFRSQTMTFLVFMMIVLSVRVLLVGKVQIVLGDPAAGAQAVTVGSDSSPAQDAALAPEGQPEQVEEGSPVAAPVPAQAIENLFDEGSQERRGDIPPSPPQQSQRSPARRPSRSRGSKKAPEPSEEHLPKDWRRYLRPNIDVIMNKEELTKMDSSGEVEFKANKYGQPIVDLKVRTHGGYRRVQLERVFLPFLPESDWGGDNRTEARYKTCALVGNSGTNIATGQGEDIDRHDAVFRINYAPTRHFEYDVGNKTTFDIVNKENCLKLAKGEHRWRRPTSTLIMWEAHSRVIRNQVYLKLLRSRGVQGKRLWLLSPAVVTVSRMVWLTIKKDIEEDIHKIRMKMNEDVGFDRNLFTPFVLRKALKLGAAKPGDEMFSFHAKPMSGIVSLFFAIQLCNSVDLYGFDPFTSEAKSRYHYFDDRAGMVNVHSFDMALEILRRISKAFPMRIHSRASKISSFAAPS</sequence>
<keyword evidence="4" id="KW-0808">Transferase</keyword>
<feature type="compositionally biased region" description="Basic and acidic residues" evidence="11">
    <location>
        <begin position="118"/>
        <end position="130"/>
    </location>
</feature>
<keyword evidence="8" id="KW-0333">Golgi apparatus</keyword>
<proteinExistence type="inferred from homology"/>
<evidence type="ECO:0000256" key="8">
    <source>
        <dbReference type="ARBA" id="ARBA00023034"/>
    </source>
</evidence>
<dbReference type="AlphaFoldDB" id="A0AAX4PG66"/>